<dbReference type="EMBL" id="CM040474">
    <property type="protein sequence ID" value="MCI4390504.1"/>
    <property type="molecule type" value="Genomic_DNA"/>
</dbReference>
<gene>
    <name evidence="1" type="ORF">PGIGA_G00123290</name>
</gene>
<protein>
    <submittedName>
        <fullName evidence="1">Uncharacterized protein</fullName>
    </submittedName>
</protein>
<sequence length="602" mass="67825">MGSDMEDDILEDDSLTALNDTWDEELDDDLLRSDEDDLTTRGVSSHLEFGAEAVHLAEEVREQPADDEDVLDVQINEPLGDAFQEDLFGEQESDECRKTGTTATVIRLYTSDVRKNAVEALDAQRSRVKEVENPAGEGHGRNISTQSSRPFPVQPDLGRISTVPAFPGQHMFVQQQAGSDSAGVSELPQCPLDLRETRPKRAALHPVSISTAQNVLYTQPQMCVYEPLSTDQSAPPPQPKAPTLIHPQPRNIHQSPVGSCEVPSLPRYPTSPSVQSQRGIRDRPAPLCTAVVRPRMISPVCPRDVSDAPVLARNTPFISTTRLRPVAMGMPGAASHRVSARAGWCARAAPEPTPTDKKQGQEVKKDFPSLLTPHLLSRPERDRRRQLPWERMECFFPDDDEDEKDEGVPEWYWLCLEEQKHLREQIIKQKEHRRLLQARKRKHEFPPDPHQQVRFCSQKPLLPQFSSQLLEYPEPEIHTSTSRFHSHSQNRIVLPASESEHQLKVRVNFLTHTEDAVQRHSDTKHHGTTWTGEVSGHVGINRGKRKRTMMKEDEDVAVSWTCPAQLSENSRVVTFTGPWTPHTLGELRRSLRRRGASVISAS</sequence>
<name>A0ACC5XGK9_PANGG</name>
<organism evidence="1 2">
    <name type="scientific">Pangasianodon gigas</name>
    <name type="common">Mekong giant catfish</name>
    <name type="synonym">Pangasius gigas</name>
    <dbReference type="NCBI Taxonomy" id="30993"/>
    <lineage>
        <taxon>Eukaryota</taxon>
        <taxon>Metazoa</taxon>
        <taxon>Chordata</taxon>
        <taxon>Craniata</taxon>
        <taxon>Vertebrata</taxon>
        <taxon>Euteleostomi</taxon>
        <taxon>Actinopterygii</taxon>
        <taxon>Neopterygii</taxon>
        <taxon>Teleostei</taxon>
        <taxon>Ostariophysi</taxon>
        <taxon>Siluriformes</taxon>
        <taxon>Pangasiidae</taxon>
        <taxon>Pangasianodon</taxon>
    </lineage>
</organism>
<evidence type="ECO:0000313" key="1">
    <source>
        <dbReference type="EMBL" id="MCI4390504.1"/>
    </source>
</evidence>
<proteinExistence type="predicted"/>
<keyword evidence="2" id="KW-1185">Reference proteome</keyword>
<reference evidence="1 2" key="1">
    <citation type="journal article" date="2022" name="bioRxiv">
        <title>An ancient truncated duplication of the anti-Mullerian hormone receptor type 2 gene is a potential conserved master sex determinant in the Pangasiidae catfish family.</title>
        <authorList>
            <person name="Wen M."/>
            <person name="Pan Q."/>
            <person name="Jouanno E."/>
            <person name="Montfort J."/>
            <person name="Zahm M."/>
            <person name="Cabau C."/>
            <person name="Klopp C."/>
            <person name="Iampietro C."/>
            <person name="Roques C."/>
            <person name="Bouchez O."/>
            <person name="Castinel A."/>
            <person name="Donnadieu C."/>
            <person name="Parrinello H."/>
            <person name="Poncet C."/>
            <person name="Belmonte E."/>
            <person name="Gautier V."/>
            <person name="Avarre J.-C."/>
            <person name="Dugue R."/>
            <person name="Gustiano R."/>
            <person name="Ha T.T.T."/>
            <person name="Campet M."/>
            <person name="Sriphairoj K."/>
            <person name="Ribolli J."/>
            <person name="de Almeida F.L."/>
            <person name="Desvignes T."/>
            <person name="Postlethwait J.H."/>
            <person name="Bucao C.F."/>
            <person name="Robinson-Rechavi M."/>
            <person name="Bobe J."/>
            <person name="Herpin A."/>
            <person name="Guiguen Y."/>
        </authorList>
    </citation>
    <scope>NUCLEOTIDE SEQUENCE [LARGE SCALE GENOMIC DNA]</scope>
    <source>
        <strain evidence="1">YG-Dec2019</strain>
    </source>
</reference>
<dbReference type="Proteomes" id="UP000829447">
    <property type="component" value="Linkage Group LG21"/>
</dbReference>
<evidence type="ECO:0000313" key="2">
    <source>
        <dbReference type="Proteomes" id="UP000829447"/>
    </source>
</evidence>
<comment type="caution">
    <text evidence="1">The sequence shown here is derived from an EMBL/GenBank/DDBJ whole genome shotgun (WGS) entry which is preliminary data.</text>
</comment>
<accession>A0ACC5XGK9</accession>